<organism evidence="8 9">
    <name type="scientific">Candidatus Nomurabacteria bacterium GW2011_GWA1_35_8</name>
    <dbReference type="NCBI Taxonomy" id="1618727"/>
    <lineage>
        <taxon>Bacteria</taxon>
        <taxon>Candidatus Nomuraibacteriota</taxon>
    </lineage>
</organism>
<sequence>MSKIAVISLEKRFGKFERPVFSAAAKLLKTINNDDFYLEIYLAGDKSMKFLNKKFRNKNKAANVLSFDEPNGFPHPELAGRGGIIKTKSLGEIYLNMTNNLRPITDDIQLTTNNNRGLSVISYQLLVHGLLHLLGYNHKKKNDRIKMEKKEKLLINKCT</sequence>
<comment type="similarity">
    <text evidence="1 7">Belongs to the endoribonuclease YbeY family.</text>
</comment>
<dbReference type="EMBL" id="LBQW01000004">
    <property type="protein sequence ID" value="KKP85907.1"/>
    <property type="molecule type" value="Genomic_DNA"/>
</dbReference>
<dbReference type="AlphaFoldDB" id="A0A0G0G2E7"/>
<dbReference type="GO" id="GO:0008270">
    <property type="term" value="F:zinc ion binding"/>
    <property type="evidence" value="ECO:0007669"/>
    <property type="project" value="UniProtKB-UniRule"/>
</dbReference>
<gene>
    <name evidence="7" type="primary">ybeY</name>
    <name evidence="8" type="ORF">UR88_C0004G0014</name>
</gene>
<keyword evidence="2 7" id="KW-0540">Nuclease</keyword>
<keyword evidence="7" id="KW-0698">rRNA processing</keyword>
<comment type="function">
    <text evidence="7">Single strand-specific metallo-endoribonuclease involved in late-stage 70S ribosome quality control and in maturation of the 3' terminus of the 16S rRNA.</text>
</comment>
<evidence type="ECO:0000256" key="4">
    <source>
        <dbReference type="ARBA" id="ARBA00022759"/>
    </source>
</evidence>
<dbReference type="GO" id="GO:0006364">
    <property type="term" value="P:rRNA processing"/>
    <property type="evidence" value="ECO:0007669"/>
    <property type="project" value="UniProtKB-UniRule"/>
</dbReference>
<dbReference type="InterPro" id="IPR020549">
    <property type="entry name" value="YbeY_CS"/>
</dbReference>
<accession>A0A0G0G2E7</accession>
<dbReference type="GO" id="GO:0005737">
    <property type="term" value="C:cytoplasm"/>
    <property type="evidence" value="ECO:0007669"/>
    <property type="project" value="UniProtKB-SubCell"/>
</dbReference>
<comment type="cofactor">
    <cofactor evidence="7">
        <name>Zn(2+)</name>
        <dbReference type="ChEBI" id="CHEBI:29105"/>
    </cofactor>
    <text evidence="7">Binds 1 zinc ion.</text>
</comment>
<feature type="binding site" evidence="7">
    <location>
        <position position="138"/>
    </location>
    <ligand>
        <name>Zn(2+)</name>
        <dbReference type="ChEBI" id="CHEBI:29105"/>
        <note>catalytic</note>
    </ligand>
</feature>
<keyword evidence="6 7" id="KW-0862">Zinc</keyword>
<keyword evidence="7" id="KW-0690">Ribosome biogenesis</keyword>
<feature type="binding site" evidence="7">
    <location>
        <position position="128"/>
    </location>
    <ligand>
        <name>Zn(2+)</name>
        <dbReference type="ChEBI" id="CHEBI:29105"/>
        <note>catalytic</note>
    </ligand>
</feature>
<evidence type="ECO:0000256" key="7">
    <source>
        <dbReference type="HAMAP-Rule" id="MF_00009"/>
    </source>
</evidence>
<keyword evidence="4 7" id="KW-0255">Endonuclease</keyword>
<dbReference type="PANTHER" id="PTHR46986">
    <property type="entry name" value="ENDORIBONUCLEASE YBEY, CHLOROPLASTIC"/>
    <property type="match status" value="1"/>
</dbReference>
<reference evidence="8 9" key="1">
    <citation type="journal article" date="2015" name="Nature">
        <title>rRNA introns, odd ribosomes, and small enigmatic genomes across a large radiation of phyla.</title>
        <authorList>
            <person name="Brown C.T."/>
            <person name="Hug L.A."/>
            <person name="Thomas B.C."/>
            <person name="Sharon I."/>
            <person name="Castelle C.J."/>
            <person name="Singh A."/>
            <person name="Wilkins M.J."/>
            <person name="Williams K.H."/>
            <person name="Banfield J.F."/>
        </authorList>
    </citation>
    <scope>NUCLEOTIDE SEQUENCE [LARGE SCALE GENOMIC DNA]</scope>
</reference>
<dbReference type="HAMAP" id="MF_00009">
    <property type="entry name" value="Endoribonucl_YbeY"/>
    <property type="match status" value="1"/>
</dbReference>
<feature type="binding site" evidence="7">
    <location>
        <position position="132"/>
    </location>
    <ligand>
        <name>Zn(2+)</name>
        <dbReference type="ChEBI" id="CHEBI:29105"/>
        <note>catalytic</note>
    </ligand>
</feature>
<comment type="caution">
    <text evidence="8">The sequence shown here is derived from an EMBL/GenBank/DDBJ whole genome shotgun (WGS) entry which is preliminary data.</text>
</comment>
<keyword evidence="5 7" id="KW-0378">Hydrolase</keyword>
<dbReference type="InterPro" id="IPR023091">
    <property type="entry name" value="MetalPrtase_cat_dom_sf_prd"/>
</dbReference>
<evidence type="ECO:0000256" key="1">
    <source>
        <dbReference type="ARBA" id="ARBA00010875"/>
    </source>
</evidence>
<dbReference type="InterPro" id="IPR002036">
    <property type="entry name" value="YbeY"/>
</dbReference>
<evidence type="ECO:0000313" key="8">
    <source>
        <dbReference type="EMBL" id="KKP85907.1"/>
    </source>
</evidence>
<dbReference type="Proteomes" id="UP000186383">
    <property type="component" value="Unassembled WGS sequence"/>
</dbReference>
<evidence type="ECO:0000256" key="2">
    <source>
        <dbReference type="ARBA" id="ARBA00022722"/>
    </source>
</evidence>
<evidence type="ECO:0000256" key="5">
    <source>
        <dbReference type="ARBA" id="ARBA00022801"/>
    </source>
</evidence>
<dbReference type="SUPFAM" id="SSF55486">
    <property type="entry name" value="Metalloproteases ('zincins'), catalytic domain"/>
    <property type="match status" value="1"/>
</dbReference>
<keyword evidence="3 7" id="KW-0479">Metal-binding</keyword>
<dbReference type="PROSITE" id="PS01306">
    <property type="entry name" value="UPF0054"/>
    <property type="match status" value="1"/>
</dbReference>
<dbReference type="Gene3D" id="3.40.390.30">
    <property type="entry name" value="Metalloproteases ('zincins'), catalytic domain"/>
    <property type="match status" value="1"/>
</dbReference>
<evidence type="ECO:0000256" key="6">
    <source>
        <dbReference type="ARBA" id="ARBA00022833"/>
    </source>
</evidence>
<name>A0A0G0G2E7_9BACT</name>
<protein>
    <recommendedName>
        <fullName evidence="7">Endoribonuclease YbeY</fullName>
        <ecNumber evidence="7">3.1.-.-</ecNumber>
    </recommendedName>
</protein>
<evidence type="ECO:0000313" key="9">
    <source>
        <dbReference type="Proteomes" id="UP000186383"/>
    </source>
</evidence>
<dbReference type="GO" id="GO:0004222">
    <property type="term" value="F:metalloendopeptidase activity"/>
    <property type="evidence" value="ECO:0007669"/>
    <property type="project" value="InterPro"/>
</dbReference>
<evidence type="ECO:0000256" key="3">
    <source>
        <dbReference type="ARBA" id="ARBA00022723"/>
    </source>
</evidence>
<comment type="subcellular location">
    <subcellularLocation>
        <location evidence="7">Cytoplasm</location>
    </subcellularLocation>
</comment>
<proteinExistence type="inferred from homology"/>
<dbReference type="Pfam" id="PF02130">
    <property type="entry name" value="YbeY"/>
    <property type="match status" value="1"/>
</dbReference>
<dbReference type="EC" id="3.1.-.-" evidence="7"/>
<dbReference type="PANTHER" id="PTHR46986:SF1">
    <property type="entry name" value="ENDORIBONUCLEASE YBEY, CHLOROPLASTIC"/>
    <property type="match status" value="1"/>
</dbReference>
<dbReference type="NCBIfam" id="TIGR00043">
    <property type="entry name" value="rRNA maturation RNase YbeY"/>
    <property type="match status" value="1"/>
</dbReference>
<keyword evidence="7" id="KW-0963">Cytoplasm</keyword>
<dbReference type="GO" id="GO:0004521">
    <property type="term" value="F:RNA endonuclease activity"/>
    <property type="evidence" value="ECO:0007669"/>
    <property type="project" value="UniProtKB-UniRule"/>
</dbReference>
<dbReference type="PATRIC" id="fig|1618727.3.peg.109"/>